<comment type="caution">
    <text evidence="1">The sequence shown here is derived from an EMBL/GenBank/DDBJ whole genome shotgun (WGS) entry which is preliminary data.</text>
</comment>
<evidence type="ECO:0000313" key="2">
    <source>
        <dbReference type="Proteomes" id="UP001367508"/>
    </source>
</evidence>
<sequence length="89" mass="9552">MEFIMVKILTDSKSEPQETASTTLARLSQGGLFGLGGGLVLGSLFLELGVLPQVASVASAFATCKDNCNNSAISNAQYLRLVTWFRWLP</sequence>
<protein>
    <submittedName>
        <fullName evidence="1">Uncharacterized protein</fullName>
    </submittedName>
</protein>
<accession>A0AAN9L3H8</accession>
<reference evidence="1 2" key="1">
    <citation type="submission" date="2024-01" db="EMBL/GenBank/DDBJ databases">
        <title>The genomes of 5 underutilized Papilionoideae crops provide insights into root nodulation and disease resistanc.</title>
        <authorList>
            <person name="Jiang F."/>
        </authorList>
    </citation>
    <scope>NUCLEOTIDE SEQUENCE [LARGE SCALE GENOMIC DNA]</scope>
    <source>
        <strain evidence="1">LVBAO_FW01</strain>
        <tissue evidence="1">Leaves</tissue>
    </source>
</reference>
<evidence type="ECO:0000313" key="1">
    <source>
        <dbReference type="EMBL" id="KAK7328559.1"/>
    </source>
</evidence>
<organism evidence="1 2">
    <name type="scientific">Canavalia gladiata</name>
    <name type="common">Sword bean</name>
    <name type="synonym">Dolichos gladiatus</name>
    <dbReference type="NCBI Taxonomy" id="3824"/>
    <lineage>
        <taxon>Eukaryota</taxon>
        <taxon>Viridiplantae</taxon>
        <taxon>Streptophyta</taxon>
        <taxon>Embryophyta</taxon>
        <taxon>Tracheophyta</taxon>
        <taxon>Spermatophyta</taxon>
        <taxon>Magnoliopsida</taxon>
        <taxon>eudicotyledons</taxon>
        <taxon>Gunneridae</taxon>
        <taxon>Pentapetalae</taxon>
        <taxon>rosids</taxon>
        <taxon>fabids</taxon>
        <taxon>Fabales</taxon>
        <taxon>Fabaceae</taxon>
        <taxon>Papilionoideae</taxon>
        <taxon>50 kb inversion clade</taxon>
        <taxon>NPAAA clade</taxon>
        <taxon>indigoferoid/millettioid clade</taxon>
        <taxon>Phaseoleae</taxon>
        <taxon>Canavalia</taxon>
    </lineage>
</organism>
<dbReference type="AlphaFoldDB" id="A0AAN9L3H8"/>
<keyword evidence="2" id="KW-1185">Reference proteome</keyword>
<dbReference type="Proteomes" id="UP001367508">
    <property type="component" value="Unassembled WGS sequence"/>
</dbReference>
<gene>
    <name evidence="1" type="ORF">VNO77_22670</name>
</gene>
<proteinExistence type="predicted"/>
<name>A0AAN9L3H8_CANGL</name>
<dbReference type="EMBL" id="JAYMYQ010000005">
    <property type="protein sequence ID" value="KAK7328559.1"/>
    <property type="molecule type" value="Genomic_DNA"/>
</dbReference>